<dbReference type="GO" id="GO:0016491">
    <property type="term" value="F:oxidoreductase activity"/>
    <property type="evidence" value="ECO:0007669"/>
    <property type="project" value="InterPro"/>
</dbReference>
<dbReference type="GO" id="GO:0016209">
    <property type="term" value="F:antioxidant activity"/>
    <property type="evidence" value="ECO:0007669"/>
    <property type="project" value="InterPro"/>
</dbReference>
<dbReference type="PROSITE" id="PS00194">
    <property type="entry name" value="THIOREDOXIN_1"/>
    <property type="match status" value="1"/>
</dbReference>
<proteinExistence type="predicted"/>
<dbReference type="InterPro" id="IPR050553">
    <property type="entry name" value="Thioredoxin_ResA/DsbE_sf"/>
</dbReference>
<name>A0A2U2X348_9FLAO</name>
<keyword evidence="4" id="KW-1185">Reference proteome</keyword>
<dbReference type="Pfam" id="PF00578">
    <property type="entry name" value="AhpC-TSA"/>
    <property type="match status" value="1"/>
</dbReference>
<dbReference type="PANTHER" id="PTHR42852:SF17">
    <property type="entry name" value="THIOREDOXIN-LIKE PROTEIN HI_1115"/>
    <property type="match status" value="1"/>
</dbReference>
<dbReference type="OrthoDB" id="9815205at2"/>
<dbReference type="PANTHER" id="PTHR42852">
    <property type="entry name" value="THIOL:DISULFIDE INTERCHANGE PROTEIN DSBE"/>
    <property type="match status" value="1"/>
</dbReference>
<organism evidence="3 4">
    <name type="scientific">Brumimicrobium oceani</name>
    <dbReference type="NCBI Taxonomy" id="2100725"/>
    <lineage>
        <taxon>Bacteria</taxon>
        <taxon>Pseudomonadati</taxon>
        <taxon>Bacteroidota</taxon>
        <taxon>Flavobacteriia</taxon>
        <taxon>Flavobacteriales</taxon>
        <taxon>Crocinitomicaceae</taxon>
        <taxon>Brumimicrobium</taxon>
    </lineage>
</organism>
<dbReference type="PROSITE" id="PS51352">
    <property type="entry name" value="THIOREDOXIN_2"/>
    <property type="match status" value="1"/>
</dbReference>
<dbReference type="EMBL" id="QFRJ01000014">
    <property type="protein sequence ID" value="PWH82203.1"/>
    <property type="molecule type" value="Genomic_DNA"/>
</dbReference>
<evidence type="ECO:0000313" key="4">
    <source>
        <dbReference type="Proteomes" id="UP000245370"/>
    </source>
</evidence>
<dbReference type="Proteomes" id="UP000245370">
    <property type="component" value="Unassembled WGS sequence"/>
</dbReference>
<keyword evidence="1" id="KW-0676">Redox-active center</keyword>
<dbReference type="InterPro" id="IPR000866">
    <property type="entry name" value="AhpC/TSA"/>
</dbReference>
<dbReference type="InterPro" id="IPR013766">
    <property type="entry name" value="Thioredoxin_domain"/>
</dbReference>
<evidence type="ECO:0000256" key="1">
    <source>
        <dbReference type="ARBA" id="ARBA00023284"/>
    </source>
</evidence>
<dbReference type="CDD" id="cd02966">
    <property type="entry name" value="TlpA_like_family"/>
    <property type="match status" value="1"/>
</dbReference>
<accession>A0A2U2X348</accession>
<dbReference type="InterPro" id="IPR017937">
    <property type="entry name" value="Thioredoxin_CS"/>
</dbReference>
<reference evidence="3 4" key="1">
    <citation type="submission" date="2018-05" db="EMBL/GenBank/DDBJ databases">
        <title>Brumimicrobium oceani sp. nov., isolated from coastal sediment.</title>
        <authorList>
            <person name="Kou Y."/>
        </authorList>
    </citation>
    <scope>NUCLEOTIDE SEQUENCE [LARGE SCALE GENOMIC DNA]</scope>
    <source>
        <strain evidence="3 4">C305</strain>
    </source>
</reference>
<dbReference type="RefSeq" id="WP_109360432.1">
    <property type="nucleotide sequence ID" value="NZ_QFRJ01000014.1"/>
</dbReference>
<dbReference type="InterPro" id="IPR036249">
    <property type="entry name" value="Thioredoxin-like_sf"/>
</dbReference>
<gene>
    <name evidence="3" type="ORF">DIT68_13945</name>
</gene>
<protein>
    <submittedName>
        <fullName evidence="3">Thiol-disulfide oxidoreductase</fullName>
    </submittedName>
</protein>
<comment type="caution">
    <text evidence="3">The sequence shown here is derived from an EMBL/GenBank/DDBJ whole genome shotgun (WGS) entry which is preliminary data.</text>
</comment>
<evidence type="ECO:0000313" key="3">
    <source>
        <dbReference type="EMBL" id="PWH82203.1"/>
    </source>
</evidence>
<sequence length="191" mass="21947">MNDKNKAWLKKRKWDIVFVAFIGLMFIPSVRMPVMSFVQRLFAGSPSEIAAEDQKTVNSMDWILLDLEGKQHNFSASHGKITIVNMWATWCPPCVAEMPSLQKLYDKYGDELAFYFVSNEQPSKIDRFMNAKNYTFPVYIPASNYPKEFDSNSLPTTYVLNQEGKIIMEEVGAHDWYSSSFLEKVDGMLGN</sequence>
<feature type="domain" description="Thioredoxin" evidence="2">
    <location>
        <begin position="53"/>
        <end position="190"/>
    </location>
</feature>
<evidence type="ECO:0000259" key="2">
    <source>
        <dbReference type="PROSITE" id="PS51352"/>
    </source>
</evidence>
<dbReference type="Gene3D" id="3.40.30.10">
    <property type="entry name" value="Glutaredoxin"/>
    <property type="match status" value="1"/>
</dbReference>
<reference evidence="3 4" key="2">
    <citation type="submission" date="2018-05" db="EMBL/GenBank/DDBJ databases">
        <authorList>
            <person name="Lanie J.A."/>
            <person name="Ng W.-L."/>
            <person name="Kazmierczak K.M."/>
            <person name="Andrzejewski T.M."/>
            <person name="Davidsen T.M."/>
            <person name="Wayne K.J."/>
            <person name="Tettelin H."/>
            <person name="Glass J.I."/>
            <person name="Rusch D."/>
            <person name="Podicherti R."/>
            <person name="Tsui H.-C.T."/>
            <person name="Winkler M.E."/>
        </authorList>
    </citation>
    <scope>NUCLEOTIDE SEQUENCE [LARGE SCALE GENOMIC DNA]</scope>
    <source>
        <strain evidence="3 4">C305</strain>
    </source>
</reference>
<dbReference type="AlphaFoldDB" id="A0A2U2X348"/>
<dbReference type="SUPFAM" id="SSF52833">
    <property type="entry name" value="Thioredoxin-like"/>
    <property type="match status" value="1"/>
</dbReference>